<accession>A0A5C1QN32</accession>
<organism evidence="5 6">
    <name type="scientific">Oceanispirochaeta crateris</name>
    <dbReference type="NCBI Taxonomy" id="2518645"/>
    <lineage>
        <taxon>Bacteria</taxon>
        <taxon>Pseudomonadati</taxon>
        <taxon>Spirochaetota</taxon>
        <taxon>Spirochaetia</taxon>
        <taxon>Spirochaetales</taxon>
        <taxon>Spirochaetaceae</taxon>
        <taxon>Oceanispirochaeta</taxon>
    </lineage>
</organism>
<name>A0A5C1QN32_9SPIO</name>
<dbReference type="GO" id="GO:0000976">
    <property type="term" value="F:transcription cis-regulatory region binding"/>
    <property type="evidence" value="ECO:0007669"/>
    <property type="project" value="TreeGrafter"/>
</dbReference>
<dbReference type="InterPro" id="IPR000843">
    <property type="entry name" value="HTH_LacI"/>
</dbReference>
<dbReference type="CDD" id="cd06267">
    <property type="entry name" value="PBP1_LacI_sugar_binding-like"/>
    <property type="match status" value="1"/>
</dbReference>
<dbReference type="InterPro" id="IPR046335">
    <property type="entry name" value="LacI/GalR-like_sensor"/>
</dbReference>
<evidence type="ECO:0000256" key="1">
    <source>
        <dbReference type="ARBA" id="ARBA00023015"/>
    </source>
</evidence>
<dbReference type="PANTHER" id="PTHR30146:SF109">
    <property type="entry name" value="HTH-TYPE TRANSCRIPTIONAL REGULATOR GALS"/>
    <property type="match status" value="1"/>
</dbReference>
<dbReference type="OrthoDB" id="368337at2"/>
<feature type="domain" description="HTH lacI-type" evidence="4">
    <location>
        <begin position="11"/>
        <end position="65"/>
    </location>
</feature>
<evidence type="ECO:0000313" key="5">
    <source>
        <dbReference type="EMBL" id="QEN08748.1"/>
    </source>
</evidence>
<protein>
    <submittedName>
        <fullName evidence="5">LacI family transcriptional regulator</fullName>
    </submittedName>
</protein>
<dbReference type="GO" id="GO:0003700">
    <property type="term" value="F:DNA-binding transcription factor activity"/>
    <property type="evidence" value="ECO:0007669"/>
    <property type="project" value="TreeGrafter"/>
</dbReference>
<reference evidence="5 6" key="1">
    <citation type="submission" date="2019-02" db="EMBL/GenBank/DDBJ databases">
        <title>Complete Genome Sequence and Methylome Analysis of free living Spirochaetas.</title>
        <authorList>
            <person name="Fomenkov A."/>
            <person name="Dubinina G."/>
            <person name="Leshcheva N."/>
            <person name="Mikheeva N."/>
            <person name="Grabovich M."/>
            <person name="Vincze T."/>
            <person name="Roberts R.J."/>
        </authorList>
    </citation>
    <scope>NUCLEOTIDE SEQUENCE [LARGE SCALE GENOMIC DNA]</scope>
    <source>
        <strain evidence="5 6">K2</strain>
    </source>
</reference>
<dbReference type="InterPro" id="IPR028082">
    <property type="entry name" value="Peripla_BP_I"/>
</dbReference>
<dbReference type="CDD" id="cd01392">
    <property type="entry name" value="HTH_LacI"/>
    <property type="match status" value="1"/>
</dbReference>
<evidence type="ECO:0000256" key="2">
    <source>
        <dbReference type="ARBA" id="ARBA00023125"/>
    </source>
</evidence>
<dbReference type="SUPFAM" id="SSF53822">
    <property type="entry name" value="Periplasmic binding protein-like I"/>
    <property type="match status" value="1"/>
</dbReference>
<evidence type="ECO:0000256" key="3">
    <source>
        <dbReference type="ARBA" id="ARBA00023163"/>
    </source>
</evidence>
<dbReference type="SMART" id="SM00354">
    <property type="entry name" value="HTH_LACI"/>
    <property type="match status" value="1"/>
</dbReference>
<proteinExistence type="predicted"/>
<evidence type="ECO:0000313" key="6">
    <source>
        <dbReference type="Proteomes" id="UP000324209"/>
    </source>
</evidence>
<dbReference type="SUPFAM" id="SSF47413">
    <property type="entry name" value="lambda repressor-like DNA-binding domains"/>
    <property type="match status" value="1"/>
</dbReference>
<dbReference type="PANTHER" id="PTHR30146">
    <property type="entry name" value="LACI-RELATED TRANSCRIPTIONAL REPRESSOR"/>
    <property type="match status" value="1"/>
</dbReference>
<dbReference type="Pfam" id="PF00356">
    <property type="entry name" value="LacI"/>
    <property type="match status" value="1"/>
</dbReference>
<sequence length="338" mass="38654">MEKRTELPKRITVYDIAEELNISTSTVSRVLNNSSLISDERSRQIRDTAEKMGYRKRVIKKHINRVILNLHLFLPETNNQLTHFFYNMSDLIESIQEGFGEVRLNFITRVNDGNLEFLERKKTGQIDGCVFAFTSPSLKLQKELNNRSIPYILLNRTSKNGNFIAYDVPQGIRLLSQKMIDKKGAGLRPCYLGFEKLPAVSQERYETALEFFREKGIHFDKTSSLDIHSLDEIPSKAVQWVQENGFNAVLAFNDLIALSFLQACQYSGLRIPEDIMLTGFDDSPIQNILGRKIDTISLSIPLLGKMAGQWLKSNIIDRDQKELKEILTVSYVQGQTLS</sequence>
<dbReference type="Gene3D" id="3.40.50.2300">
    <property type="match status" value="2"/>
</dbReference>
<keyword evidence="3" id="KW-0804">Transcription</keyword>
<dbReference type="EMBL" id="CP036150">
    <property type="protein sequence ID" value="QEN08748.1"/>
    <property type="molecule type" value="Genomic_DNA"/>
</dbReference>
<keyword evidence="6" id="KW-1185">Reference proteome</keyword>
<dbReference type="RefSeq" id="WP_149486829.1">
    <property type="nucleotide sequence ID" value="NZ_CP036150.1"/>
</dbReference>
<keyword evidence="2" id="KW-0238">DNA-binding</keyword>
<dbReference type="Pfam" id="PF13377">
    <property type="entry name" value="Peripla_BP_3"/>
    <property type="match status" value="1"/>
</dbReference>
<keyword evidence="1" id="KW-0805">Transcription regulation</keyword>
<dbReference type="InterPro" id="IPR010982">
    <property type="entry name" value="Lambda_DNA-bd_dom_sf"/>
</dbReference>
<dbReference type="Gene3D" id="1.10.260.40">
    <property type="entry name" value="lambda repressor-like DNA-binding domains"/>
    <property type="match status" value="1"/>
</dbReference>
<evidence type="ECO:0000259" key="4">
    <source>
        <dbReference type="PROSITE" id="PS50932"/>
    </source>
</evidence>
<dbReference type="Proteomes" id="UP000324209">
    <property type="component" value="Chromosome"/>
</dbReference>
<dbReference type="PROSITE" id="PS50932">
    <property type="entry name" value="HTH_LACI_2"/>
    <property type="match status" value="1"/>
</dbReference>
<dbReference type="KEGG" id="ock:EXM22_12400"/>
<dbReference type="AlphaFoldDB" id="A0A5C1QN32"/>
<gene>
    <name evidence="5" type="ORF">EXM22_12400</name>
</gene>